<dbReference type="PANTHER" id="PTHR11122">
    <property type="entry name" value="APOSPORY-ASSOCIATED PROTEIN C-RELATED"/>
    <property type="match status" value="1"/>
</dbReference>
<dbReference type="SUPFAM" id="SSF74650">
    <property type="entry name" value="Galactose mutarotase-like"/>
    <property type="match status" value="1"/>
</dbReference>
<reference evidence="1 2" key="1">
    <citation type="submission" date="2020-08" db="EMBL/GenBank/DDBJ databases">
        <title>Genomic Encyclopedia of Type Strains, Phase IV (KMG-IV): sequencing the most valuable type-strain genomes for metagenomic binning, comparative biology and taxonomic classification.</title>
        <authorList>
            <person name="Goeker M."/>
        </authorList>
    </citation>
    <scope>NUCLEOTIDE SEQUENCE [LARGE SCALE GENOMIC DNA]</scope>
    <source>
        <strain evidence="1 2">DSM 24661</strain>
    </source>
</reference>
<dbReference type="PANTHER" id="PTHR11122:SF13">
    <property type="entry name" value="GLUCOSE-6-PHOSPHATE 1-EPIMERASE"/>
    <property type="match status" value="1"/>
</dbReference>
<dbReference type="EMBL" id="JACHFH010000004">
    <property type="protein sequence ID" value="MBB5335333.1"/>
    <property type="molecule type" value="Genomic_DNA"/>
</dbReference>
<dbReference type="GO" id="GO:0030246">
    <property type="term" value="F:carbohydrate binding"/>
    <property type="evidence" value="ECO:0007669"/>
    <property type="project" value="InterPro"/>
</dbReference>
<proteinExistence type="predicted"/>
<dbReference type="GO" id="GO:0016853">
    <property type="term" value="F:isomerase activity"/>
    <property type="evidence" value="ECO:0007669"/>
    <property type="project" value="InterPro"/>
</dbReference>
<sequence length="161" mass="18907">MRYILENESIRASIDTYGAELCSLSGIKSGREYLWQADPVYWNRTSPVLFPFVGRLRNNQYRYQGKTYPMKQHGFARDREFTVVSYSATKIEFILQDDEETRNVYPFQFQLVISYELAGSKIIVHWKVRNTGNKMMYFSIGSHPAFICPFTESEKKMQVIV</sequence>
<comment type="caution">
    <text evidence="1">The sequence shown here is derived from an EMBL/GenBank/DDBJ whole genome shotgun (WGS) entry which is preliminary data.</text>
</comment>
<dbReference type="RefSeq" id="WP_183859225.1">
    <property type="nucleotide sequence ID" value="NZ_JACHFH010000004.1"/>
</dbReference>
<protein>
    <submittedName>
        <fullName evidence="1">Galactose mutarotase-like enzyme</fullName>
    </submittedName>
</protein>
<accession>A0A840UQQ7</accession>
<evidence type="ECO:0000313" key="1">
    <source>
        <dbReference type="EMBL" id="MBB5335333.1"/>
    </source>
</evidence>
<dbReference type="Pfam" id="PF01263">
    <property type="entry name" value="Aldose_epim"/>
    <property type="match status" value="1"/>
</dbReference>
<gene>
    <name evidence="1" type="ORF">HNR32_000454</name>
</gene>
<dbReference type="GO" id="GO:0005975">
    <property type="term" value="P:carbohydrate metabolic process"/>
    <property type="evidence" value="ECO:0007669"/>
    <property type="project" value="InterPro"/>
</dbReference>
<dbReference type="InterPro" id="IPR014718">
    <property type="entry name" value="GH-type_carb-bd"/>
</dbReference>
<dbReference type="Proteomes" id="UP000559117">
    <property type="component" value="Unassembled WGS sequence"/>
</dbReference>
<dbReference type="InterPro" id="IPR011013">
    <property type="entry name" value="Gal_mutarotase_sf_dom"/>
</dbReference>
<keyword evidence="2" id="KW-1185">Reference proteome</keyword>
<name>A0A840UQQ7_9FIRM</name>
<organism evidence="1 2">
    <name type="scientific">Pectinatus brassicae</name>
    <dbReference type="NCBI Taxonomy" id="862415"/>
    <lineage>
        <taxon>Bacteria</taxon>
        <taxon>Bacillati</taxon>
        <taxon>Bacillota</taxon>
        <taxon>Negativicutes</taxon>
        <taxon>Selenomonadales</taxon>
        <taxon>Selenomonadaceae</taxon>
        <taxon>Pectinatus</taxon>
    </lineage>
</organism>
<dbReference type="InterPro" id="IPR008183">
    <property type="entry name" value="Aldose_1/G6P_1-epimerase"/>
</dbReference>
<dbReference type="Gene3D" id="2.70.98.10">
    <property type="match status" value="1"/>
</dbReference>
<evidence type="ECO:0000313" key="2">
    <source>
        <dbReference type="Proteomes" id="UP000559117"/>
    </source>
</evidence>
<dbReference type="AlphaFoldDB" id="A0A840UQQ7"/>